<protein>
    <recommendedName>
        <fullName evidence="5">HD-CE domain-containing protein</fullName>
    </recommendedName>
</protein>
<dbReference type="InterPro" id="IPR001404">
    <property type="entry name" value="Hsp90_fam"/>
</dbReference>
<evidence type="ECO:0000256" key="4">
    <source>
        <dbReference type="ARBA" id="ARBA00023186"/>
    </source>
</evidence>
<comment type="caution">
    <text evidence="6">The sequence shown here is derived from an EMBL/GenBank/DDBJ whole genome shotgun (WGS) entry which is preliminary data.</text>
</comment>
<dbReference type="PANTHER" id="PTHR11528">
    <property type="entry name" value="HEAT SHOCK PROTEIN 90 FAMILY MEMBER"/>
    <property type="match status" value="1"/>
</dbReference>
<name>A0A2T3N1L6_9GAMM</name>
<dbReference type="SUPFAM" id="SSF55874">
    <property type="entry name" value="ATPase domain of HSP90 chaperone/DNA topoisomerase II/histidine kinase"/>
    <property type="match status" value="1"/>
</dbReference>
<dbReference type="InterPro" id="IPR056471">
    <property type="entry name" value="HD-CE"/>
</dbReference>
<dbReference type="Proteomes" id="UP000240904">
    <property type="component" value="Unassembled WGS sequence"/>
</dbReference>
<dbReference type="InterPro" id="IPR036890">
    <property type="entry name" value="HATPase_C_sf"/>
</dbReference>
<dbReference type="EMBL" id="PYMC01000003">
    <property type="protein sequence ID" value="PSW06168.1"/>
    <property type="molecule type" value="Genomic_DNA"/>
</dbReference>
<comment type="similarity">
    <text evidence="1">Belongs to the heat shock protein 90 family.</text>
</comment>
<accession>A0A2T3N1L6</accession>
<organism evidence="6 7">
    <name type="scientific">Photobacterium lipolyticum</name>
    <dbReference type="NCBI Taxonomy" id="266810"/>
    <lineage>
        <taxon>Bacteria</taxon>
        <taxon>Pseudomonadati</taxon>
        <taxon>Pseudomonadota</taxon>
        <taxon>Gammaproteobacteria</taxon>
        <taxon>Vibrionales</taxon>
        <taxon>Vibrionaceae</taxon>
        <taxon>Photobacterium</taxon>
    </lineage>
</organism>
<dbReference type="AlphaFoldDB" id="A0A2T3N1L6"/>
<dbReference type="InterPro" id="IPR020575">
    <property type="entry name" value="Hsp90_N"/>
</dbReference>
<evidence type="ECO:0000256" key="1">
    <source>
        <dbReference type="ARBA" id="ARBA00008239"/>
    </source>
</evidence>
<dbReference type="PRINTS" id="PR00775">
    <property type="entry name" value="HEATSHOCK90"/>
</dbReference>
<proteinExistence type="inferred from homology"/>
<evidence type="ECO:0000256" key="3">
    <source>
        <dbReference type="ARBA" id="ARBA00022840"/>
    </source>
</evidence>
<dbReference type="Pfam" id="PF24391">
    <property type="entry name" value="HD-CE"/>
    <property type="match status" value="1"/>
</dbReference>
<dbReference type="GO" id="GO:0005524">
    <property type="term" value="F:ATP binding"/>
    <property type="evidence" value="ECO:0007669"/>
    <property type="project" value="UniProtKB-KW"/>
</dbReference>
<dbReference type="Gene3D" id="3.30.565.10">
    <property type="entry name" value="Histidine kinase-like ATPase, C-terminal domain"/>
    <property type="match status" value="1"/>
</dbReference>
<dbReference type="OrthoDB" id="9802640at2"/>
<dbReference type="Pfam" id="PF13589">
    <property type="entry name" value="HATPase_c_3"/>
    <property type="match status" value="1"/>
</dbReference>
<feature type="domain" description="HD-CE" evidence="5">
    <location>
        <begin position="42"/>
        <end position="324"/>
    </location>
</feature>
<dbReference type="GO" id="GO:0140662">
    <property type="term" value="F:ATP-dependent protein folding chaperone"/>
    <property type="evidence" value="ECO:0007669"/>
    <property type="project" value="InterPro"/>
</dbReference>
<evidence type="ECO:0000259" key="5">
    <source>
        <dbReference type="Pfam" id="PF24391"/>
    </source>
</evidence>
<dbReference type="GO" id="GO:0051082">
    <property type="term" value="F:unfolded protein binding"/>
    <property type="evidence" value="ECO:0007669"/>
    <property type="project" value="InterPro"/>
</dbReference>
<keyword evidence="7" id="KW-1185">Reference proteome</keyword>
<reference evidence="6 7" key="1">
    <citation type="submission" date="2018-03" db="EMBL/GenBank/DDBJ databases">
        <title>Whole genome sequencing of Histamine producing bacteria.</title>
        <authorList>
            <person name="Butler K."/>
        </authorList>
    </citation>
    <scope>NUCLEOTIDE SEQUENCE [LARGE SCALE GENOMIC DNA]</scope>
    <source>
        <strain evidence="6 7">DSM 16190</strain>
    </source>
</reference>
<sequence length="930" mass="108547">MNITLPSKLLTIVQKNNDINGKLLILMNCFSEWLSANNMEFFPEYTDHGISHVQSVINTAESLITDQALELITPEDVYVLTTSILLHDCAMHLSKDALWNLLSNDTYNGVLFLFDNEDEWISRWNKFNSDVKKFDEQDWHKFFNENRIVELPEIGCKSLNDDQRIIIGDFIRKYHACIAQVIATYGFPSVNGPIDIFNNELSYLNQLSGVVARSHNHRLRYIVDLLGEEKKREYRKTHPTYIMGLIRLADYLQFKEDRTPKFLFKTKGFCSPISIKEWKKHLSIISTNDSHPDEELIFVEAFPEDASTLISIKNLLEGLQKELDEFWATTGEVYSRYPKIRNLSIIYRRVKSNIDNPKKYVLENHKTYHPELLSIKSDNQKLFPLLIKPLYGNHPQIGIRELLQNAIDACNERFCLESGMNVIDHDIPYPISVTINVDNSTLTIEDSGVGMSIEIIKNYFLKIGSSYRTSEFWKSVYTDNDNNSHIPRTGKFGIGMLAGFLIGNKIDVLTKHVDEKSKAVKFNYSIDSDEIELSYSTKDKIGTEITIHSDKKTLEIIKDSFIKEPKRKRYYSDDEAISSWWYYMDTPEIATKYINDGKSDDIQRHKTINKSSLNESWNKVEDTELELFLWSFGNRYQSGETYCNGIYIHEQKSPIVTLSLGGLDDIEIHNIDICVFDNHGIFPLALTRDKLATSKYFEHDKLQNSFKKHFVKELISISEKVKYDREELSKFINTYSYSRYNSNKHIPLVFCKDGVKPFSCKSLFNNSVLIFVDFVMHSQKRGIIYDNDVFSTLDGMPYSCLIECDKYQDTVEKAIAYYIFNKRKQRSRGTDEDNKENLNIELESWVFIKKYDFNKLSDHYKTTISNETYHIYEMDENWIVITNIESRKNIPHQGLNIINTKSRNEFFMFSIYKQKTQLETEISEYWSESK</sequence>
<evidence type="ECO:0000313" key="7">
    <source>
        <dbReference type="Proteomes" id="UP000240904"/>
    </source>
</evidence>
<keyword evidence="3" id="KW-0067">ATP-binding</keyword>
<dbReference type="GO" id="GO:0016887">
    <property type="term" value="F:ATP hydrolysis activity"/>
    <property type="evidence" value="ECO:0007669"/>
    <property type="project" value="InterPro"/>
</dbReference>
<keyword evidence="2" id="KW-0547">Nucleotide-binding</keyword>
<evidence type="ECO:0000313" key="6">
    <source>
        <dbReference type="EMBL" id="PSW06168.1"/>
    </source>
</evidence>
<dbReference type="RefSeq" id="WP_107282548.1">
    <property type="nucleotide sequence ID" value="NZ_PYMC01000003.1"/>
</dbReference>
<keyword evidence="4" id="KW-0143">Chaperone</keyword>
<evidence type="ECO:0000256" key="2">
    <source>
        <dbReference type="ARBA" id="ARBA00022741"/>
    </source>
</evidence>
<gene>
    <name evidence="6" type="ORF">C9I89_06570</name>
</gene>